<evidence type="ECO:0000256" key="1">
    <source>
        <dbReference type="ARBA" id="ARBA00022490"/>
    </source>
</evidence>
<dbReference type="HAMAP" id="MF_03013">
    <property type="entry name" value="CLU"/>
    <property type="match status" value="1"/>
</dbReference>
<evidence type="ECO:0000256" key="2">
    <source>
        <dbReference type="HAMAP-Rule" id="MF_03013"/>
    </source>
</evidence>
<dbReference type="GO" id="GO:0003729">
    <property type="term" value="F:mRNA binding"/>
    <property type="evidence" value="ECO:0007669"/>
    <property type="project" value="TreeGrafter"/>
</dbReference>
<dbReference type="RefSeq" id="XP_020074918.1">
    <property type="nucleotide sequence ID" value="XM_020218877.1"/>
</dbReference>
<proteinExistence type="inferred from homology"/>
<dbReference type="SUPFAM" id="SSF103107">
    <property type="entry name" value="Hypothetical protein c14orf129, hspc210"/>
    <property type="match status" value="1"/>
</dbReference>
<keyword evidence="2" id="KW-0694">RNA-binding</keyword>
<comment type="subcellular location">
    <subcellularLocation>
        <location evidence="2">Cytoplasm</location>
    </subcellularLocation>
</comment>
<dbReference type="GO" id="GO:0048312">
    <property type="term" value="P:intracellular distribution of mitochondria"/>
    <property type="evidence" value="ECO:0007669"/>
    <property type="project" value="TreeGrafter"/>
</dbReference>
<dbReference type="PANTHER" id="PTHR12601:SF6">
    <property type="entry name" value="CLUSTERED MITOCHONDRIA PROTEIN HOMOLOG"/>
    <property type="match status" value="1"/>
</dbReference>
<dbReference type="CDD" id="cd15466">
    <property type="entry name" value="CLU-central"/>
    <property type="match status" value="1"/>
</dbReference>
<feature type="region of interest" description="Disordered" evidence="3">
    <location>
        <begin position="162"/>
        <end position="190"/>
    </location>
</feature>
<feature type="compositionally biased region" description="Polar residues" evidence="3">
    <location>
        <begin position="1295"/>
        <end position="1306"/>
    </location>
</feature>
<dbReference type="Pfam" id="PF15044">
    <property type="entry name" value="CLU_N"/>
    <property type="match status" value="1"/>
</dbReference>
<comment type="function">
    <text evidence="2">mRNA-binding protein involved in proper cytoplasmic distribution of mitochondria.</text>
</comment>
<protein>
    <recommendedName>
        <fullName evidence="2">Clustered mitochondria protein homolog</fullName>
    </recommendedName>
    <alternativeName>
        <fullName evidence="2">Protein TIF31 homolog</fullName>
    </alternativeName>
</protein>
<feature type="region of interest" description="Disordered" evidence="3">
    <location>
        <begin position="1273"/>
        <end position="1306"/>
    </location>
</feature>
<organism evidence="5 6">
    <name type="scientific">Hyphopichia burtonii NRRL Y-1933</name>
    <dbReference type="NCBI Taxonomy" id="984485"/>
    <lineage>
        <taxon>Eukaryota</taxon>
        <taxon>Fungi</taxon>
        <taxon>Dikarya</taxon>
        <taxon>Ascomycota</taxon>
        <taxon>Saccharomycotina</taxon>
        <taxon>Pichiomycetes</taxon>
        <taxon>Debaryomycetaceae</taxon>
        <taxon>Hyphopichia</taxon>
    </lineage>
</organism>
<dbReference type="GO" id="GO:0005737">
    <property type="term" value="C:cytoplasm"/>
    <property type="evidence" value="ECO:0007669"/>
    <property type="project" value="UniProtKB-SubCell"/>
</dbReference>
<name>A0A1E4RF45_9ASCO</name>
<evidence type="ECO:0000256" key="3">
    <source>
        <dbReference type="SAM" id="MobiDB-lite"/>
    </source>
</evidence>
<feature type="compositionally biased region" description="Basic and acidic residues" evidence="3">
    <location>
        <begin position="767"/>
        <end position="814"/>
    </location>
</feature>
<dbReference type="Gene3D" id="3.30.2280.10">
    <property type="entry name" value="Hypothetical protein (hspc210)"/>
    <property type="match status" value="1"/>
</dbReference>
<evidence type="ECO:0000259" key="4">
    <source>
        <dbReference type="PROSITE" id="PS51823"/>
    </source>
</evidence>
<evidence type="ECO:0000313" key="6">
    <source>
        <dbReference type="Proteomes" id="UP000095085"/>
    </source>
</evidence>
<dbReference type="InterPro" id="IPR033646">
    <property type="entry name" value="CLU-central"/>
</dbReference>
<feature type="domain" description="Clu" evidence="4">
    <location>
        <begin position="354"/>
        <end position="607"/>
    </location>
</feature>
<dbReference type="InterPro" id="IPR028275">
    <property type="entry name" value="CLU_N"/>
</dbReference>
<dbReference type="Pfam" id="PF12807">
    <property type="entry name" value="eIF3_p135"/>
    <property type="match status" value="1"/>
</dbReference>
<evidence type="ECO:0000313" key="5">
    <source>
        <dbReference type="EMBL" id="ODV65851.1"/>
    </source>
</evidence>
<dbReference type="Pfam" id="PF13236">
    <property type="entry name" value="CLU"/>
    <property type="match status" value="1"/>
</dbReference>
<keyword evidence="1 2" id="KW-0963">Cytoplasm</keyword>
<accession>A0A1E4RF45</accession>
<keyword evidence="6" id="KW-1185">Reference proteome</keyword>
<dbReference type="EMBL" id="KV454543">
    <property type="protein sequence ID" value="ODV65851.1"/>
    <property type="molecule type" value="Genomic_DNA"/>
</dbReference>
<feature type="region of interest" description="Disordered" evidence="3">
    <location>
        <begin position="767"/>
        <end position="816"/>
    </location>
</feature>
<dbReference type="PANTHER" id="PTHR12601">
    <property type="entry name" value="EUKARYOTIC TRANSLATION INITIATION FACTOR 3 SUBUNIT EIF-3"/>
    <property type="match status" value="1"/>
</dbReference>
<sequence>MSNSGEGNGGAAPAENQPQQEEVKVITLKIQLPSSISPQNQTVDVNSSLSENLGDIKQSLTIIPACQHLTSYDIVFKGIKLTEIFDDAADLESILSQLELPIETLDILNLSLKEKPYNLSGVYEHILKFREVIGLHFLDRTASDLGVAGGLSKFNDVELTEVKQNENSKESTPEEGGNDEKEPEVELSDEEKANIIRVSDQFISGETTSISNHGNFSSVINDLKIPIKSLSISQWSPVPPAQKTKGDLLYLTLQTLEGEIIHITCHLSGFFVNRSSTARFNPIIKINEKGSFHKDFILYNLVSSISPLFAKTIAENELMLGQSTKYPETYLLPTNTQLSYPWLANPEISVVQPDSSRAQLPAISFGVDGSDFVKDWNDDFQAIKELPKDTINQRILRERLINKSLFEFKKVATETAIEIIKGNLSSLNPNEQYDRQIYLKNGVFYSFSVDATGAFENTGDDEAARYAASKDLAGVRILNHIDADGIHNLVTCIVDYLGERIICQAPVPGIFNSPEPVDEEGAEPADKVAYGLTTDHSSVLANEKFNNALKPIAQALHVKPHSVELESGVKSNGELNTSKDIKGIIGTDDRKYVIDLYRTTPLDIEFIESHYDESKETSYPHREAVIRHEAVEEWYKRKVAAFLKVETERLEKEGKPLETTEGEKPQINIPYDQIVLNPDVFTGVNENKEEQEDVRYLSNFIKDKLVEEFLDQIGKSVVPFDGNNLTDVLHRQGINMRYLGILAEQCLVKKDARLAEIEESSKANLEKVEAKKADDAKKAEEEKAKSPETRQKEAEEKAKNEAEEAKDENKEKEQTNLNIDSSVSHYNALYKVLVQEMVARAVKHLLRKLGKLVPVYLKNEFVSHFHNCLFGAGINENPDVQIDDVLKSFYNEEDFEFSKLNTASVLELIKSEVFVRYRYDLPNYWNSDLIRPLQLFREIALKFGIQWKAQDYGFTKESFDAIKDKLSIQSQVVETTKTKKNKKKHSKDQQQVVEVVTPRTTIFVADDIVNFVPIVKDSTYKALLLDEIFETARLQIYKGDTEIGVNLLTELASIYEQVYGGVHQQTTKFNSLLAQSYADLGFKTEACNVARKACILSERTNGFDSYETITNYINAAFLEAANGDFVNAFHLYKKAFDDWSFVFGEGHPSSVNTLSNLAEILGEHKLFKQSEKFYLAAIEASDKLNDDSSSISTMLRYKYAFVLLQEGKYEESLKVFKKVAEGLDKLVGPEDRLNKDVSALVGNIGTYLAYNEHQAAEKRKVLAQQAAAHKGKFKVKSVTEAPSAPVKNGKKAKKQSAQPNPEIATQSVDDILNFIEGSSKGKKNGKNSKKSKK</sequence>
<dbReference type="InterPro" id="IPR023231">
    <property type="entry name" value="GSKIP_dom_sf"/>
</dbReference>
<reference evidence="6" key="1">
    <citation type="submission" date="2016-05" db="EMBL/GenBank/DDBJ databases">
        <title>Comparative genomics of biotechnologically important yeasts.</title>
        <authorList>
            <consortium name="DOE Joint Genome Institute"/>
            <person name="Riley R."/>
            <person name="Haridas S."/>
            <person name="Wolfe K.H."/>
            <person name="Lopes M.R."/>
            <person name="Hittinger C.T."/>
            <person name="Goker M."/>
            <person name="Salamov A."/>
            <person name="Wisecaver J."/>
            <person name="Long T.M."/>
            <person name="Aerts A.L."/>
            <person name="Barry K."/>
            <person name="Choi C."/>
            <person name="Clum A."/>
            <person name="Coughlan A.Y."/>
            <person name="Deshpande S."/>
            <person name="Douglass A.P."/>
            <person name="Hanson S.J."/>
            <person name="Klenk H.-P."/>
            <person name="Labutti K."/>
            <person name="Lapidus A."/>
            <person name="Lindquist E."/>
            <person name="Lipzen A."/>
            <person name="Meier-Kolthoff J.P."/>
            <person name="Ohm R.A."/>
            <person name="Otillar R.P."/>
            <person name="Pangilinan J."/>
            <person name="Peng Y."/>
            <person name="Rokas A."/>
            <person name="Rosa C.A."/>
            <person name="Scheuner C."/>
            <person name="Sibirny A.A."/>
            <person name="Slot J.C."/>
            <person name="Stielow J.B."/>
            <person name="Sun H."/>
            <person name="Kurtzman C.P."/>
            <person name="Blackwell M."/>
            <person name="Grigoriev I.V."/>
            <person name="Jeffries T.W."/>
        </authorList>
    </citation>
    <scope>NUCLEOTIDE SEQUENCE [LARGE SCALE GENOMIC DNA]</scope>
    <source>
        <strain evidence="6">NRRL Y-1933</strain>
    </source>
</reference>
<dbReference type="PROSITE" id="PS51823">
    <property type="entry name" value="CLU"/>
    <property type="match status" value="1"/>
</dbReference>
<gene>
    <name evidence="2" type="primary">CLU1</name>
    <name evidence="2" type="synonym">TIF31</name>
    <name evidence="5" type="ORF">HYPBUDRAFT_112043</name>
</gene>
<dbReference type="InterPro" id="IPR025697">
    <property type="entry name" value="CLU_dom"/>
</dbReference>
<comment type="subunit">
    <text evidence="2">May associate with the eukaryotic translation initiation factor 3 (eIF-3) complex.</text>
</comment>
<dbReference type="Proteomes" id="UP000095085">
    <property type="component" value="Unassembled WGS sequence"/>
</dbReference>
<dbReference type="OrthoDB" id="1414216at2759"/>
<dbReference type="InterPro" id="IPR027523">
    <property type="entry name" value="CLU_prot"/>
</dbReference>
<dbReference type="SUPFAM" id="SSF48452">
    <property type="entry name" value="TPR-like"/>
    <property type="match status" value="1"/>
</dbReference>
<dbReference type="Pfam" id="PF13424">
    <property type="entry name" value="TPR_12"/>
    <property type="match status" value="1"/>
</dbReference>
<dbReference type="Gene3D" id="1.25.40.10">
    <property type="entry name" value="Tetratricopeptide repeat domain"/>
    <property type="match status" value="1"/>
</dbReference>
<dbReference type="GO" id="GO:0007005">
    <property type="term" value="P:mitochondrion organization"/>
    <property type="evidence" value="ECO:0007669"/>
    <property type="project" value="UniProtKB-UniRule"/>
</dbReference>
<dbReference type="STRING" id="984485.A0A1E4RF45"/>
<feature type="compositionally biased region" description="Basic and acidic residues" evidence="3">
    <location>
        <begin position="162"/>
        <end position="172"/>
    </location>
</feature>
<dbReference type="GeneID" id="30993427"/>
<dbReference type="InterPro" id="IPR011990">
    <property type="entry name" value="TPR-like_helical_dom_sf"/>
</dbReference>
<comment type="similarity">
    <text evidence="2">Belongs to the CLU family.</text>
</comment>